<dbReference type="Proteomes" id="UP000694727">
    <property type="component" value="Unplaced"/>
</dbReference>
<reference evidence="7 8" key="1">
    <citation type="submission" date="2017-08" db="EMBL/GenBank/DDBJ databases">
        <title>USMARCv1.0.</title>
        <authorList>
            <person name="Hannum G.I."/>
            <person name="Koren S."/>
            <person name="Schroeder S.G."/>
            <person name="Chin S.C."/>
            <person name="Nonneman D.J."/>
            <person name="Becker S.A."/>
            <person name="Rosen B.D."/>
            <person name="Bickhart D.M."/>
            <person name="Putnam N.H."/>
            <person name="Green R.E."/>
            <person name="Tuggle C.K."/>
            <person name="Liu H."/>
            <person name="Rohrer G.A."/>
            <person name="Warr A."/>
            <person name="Hall R."/>
            <person name="Kim K."/>
            <person name="Hume D.A."/>
            <person name="Talbot R."/>
            <person name="Chow W."/>
            <person name="Howe K."/>
            <person name="Schwartz A.S."/>
            <person name="Watson M."/>
            <person name="Archibald A.L."/>
            <person name="Phillippy A.M."/>
            <person name="Smith T.P.L."/>
        </authorList>
    </citation>
    <scope>NUCLEOTIDE SEQUENCE [LARGE SCALE GENOMIC DNA]</scope>
</reference>
<evidence type="ECO:0000256" key="4">
    <source>
        <dbReference type="ARBA" id="ARBA00023319"/>
    </source>
</evidence>
<evidence type="ECO:0000313" key="7">
    <source>
        <dbReference type="Ensembl" id="ENSSSCP00070048396.1"/>
    </source>
</evidence>
<keyword evidence="3" id="KW-0325">Glycoprotein</keyword>
<dbReference type="PROSITE" id="PS50835">
    <property type="entry name" value="IG_LIKE"/>
    <property type="match status" value="1"/>
</dbReference>
<dbReference type="Proteomes" id="UP000314985">
    <property type="component" value="Chromosome 6"/>
</dbReference>
<reference evidence="7" key="2">
    <citation type="submission" date="2025-05" db="UniProtKB">
        <authorList>
            <consortium name="Ensembl"/>
        </authorList>
    </citation>
    <scope>IDENTIFICATION</scope>
</reference>
<proteinExistence type="inferred from homology"/>
<dbReference type="InterPro" id="IPR007110">
    <property type="entry name" value="Ig-like_dom"/>
</dbReference>
<dbReference type="AlphaFoldDB" id="A0A4X1W339"/>
<accession>A0A4X1W339</accession>
<evidence type="ECO:0000313" key="8">
    <source>
        <dbReference type="Proteomes" id="UP000314985"/>
    </source>
</evidence>
<dbReference type="SUPFAM" id="SSF48726">
    <property type="entry name" value="Immunoglobulin"/>
    <property type="match status" value="1"/>
</dbReference>
<evidence type="ECO:0000256" key="2">
    <source>
        <dbReference type="ARBA" id="ARBA00023157"/>
    </source>
</evidence>
<comment type="similarity">
    <text evidence="5">Belongs to the immunoglobulin superfamily. CEA family.</text>
</comment>
<dbReference type="InterPro" id="IPR003599">
    <property type="entry name" value="Ig_sub"/>
</dbReference>
<keyword evidence="2" id="KW-1015">Disulfide bond</keyword>
<dbReference type="PANTHER" id="PTHR44337">
    <property type="entry name" value="CARCINOEMBRYONIC ANTIGEN-RELATED CELL ADHESION MOLECULE 8"/>
    <property type="match status" value="1"/>
</dbReference>
<evidence type="ECO:0000259" key="6">
    <source>
        <dbReference type="PROSITE" id="PS50835"/>
    </source>
</evidence>
<dbReference type="Gene3D" id="2.60.40.10">
    <property type="entry name" value="Immunoglobulins"/>
    <property type="match status" value="1"/>
</dbReference>
<organism evidence="7 8">
    <name type="scientific">Sus scrofa</name>
    <name type="common">Pig</name>
    <dbReference type="NCBI Taxonomy" id="9823"/>
    <lineage>
        <taxon>Eukaryota</taxon>
        <taxon>Metazoa</taxon>
        <taxon>Chordata</taxon>
        <taxon>Craniata</taxon>
        <taxon>Vertebrata</taxon>
        <taxon>Euteleostomi</taxon>
        <taxon>Mammalia</taxon>
        <taxon>Eutheria</taxon>
        <taxon>Laurasiatheria</taxon>
        <taxon>Artiodactyla</taxon>
        <taxon>Suina</taxon>
        <taxon>Suidae</taxon>
        <taxon>Sus</taxon>
    </lineage>
</organism>
<evidence type="ECO:0000256" key="1">
    <source>
        <dbReference type="ARBA" id="ARBA00022729"/>
    </source>
</evidence>
<keyword evidence="4" id="KW-0393">Immunoglobulin domain</keyword>
<dbReference type="InterPro" id="IPR052598">
    <property type="entry name" value="IgSF_CEA-related"/>
</dbReference>
<dbReference type="InterPro" id="IPR013783">
    <property type="entry name" value="Ig-like_fold"/>
</dbReference>
<feature type="domain" description="Ig-like" evidence="6">
    <location>
        <begin position="2"/>
        <end position="83"/>
    </location>
</feature>
<dbReference type="SMART" id="SM00409">
    <property type="entry name" value="IG"/>
    <property type="match status" value="1"/>
</dbReference>
<dbReference type="InterPro" id="IPR003598">
    <property type="entry name" value="Ig_sub2"/>
</dbReference>
<dbReference type="Ensembl" id="ENSSSCT00025069769.1">
    <property type="protein sequence ID" value="ENSSSCP00025030076.1"/>
    <property type="gene ID" value="ENSSSCG00025051093.1"/>
</dbReference>
<dbReference type="FunFam" id="2.60.40.10:FF:000244">
    <property type="entry name" value="carcinoembryonic antigen-related cell adhesion molecule 16"/>
    <property type="match status" value="1"/>
</dbReference>
<sequence>MPQPSILADNIAPMEDMDSVTLTCVPPKSVAAIRWFKDSDVLSTGGRGELSPDHRFLTLQNITRNDTGLYQCEASNSATSSLSNPLPVNMNYQGSCVFSPEKIQTIQHGVMIQKAGYYLAIHHLTSYPVKEEKTHKLHVQRRSNWDVNSETAGCHGTHGSLEI</sequence>
<name>A0A4X1W339_PIG</name>
<dbReference type="Pfam" id="PF13895">
    <property type="entry name" value="Ig_2"/>
    <property type="match status" value="1"/>
</dbReference>
<dbReference type="SMART" id="SM00408">
    <property type="entry name" value="IGc2"/>
    <property type="match status" value="1"/>
</dbReference>
<dbReference type="Ensembl" id="ENSSSCT00070056951.1">
    <property type="protein sequence ID" value="ENSSSCP00070048396.1"/>
    <property type="gene ID" value="ENSSSCG00070028399.1"/>
</dbReference>
<dbReference type="PANTHER" id="PTHR44337:SF20">
    <property type="entry name" value="CARCINOEMBRYONIC ANTIGEN-RELATED CELL ADHESION MOLECULE 5-RELATED"/>
    <property type="match status" value="1"/>
</dbReference>
<protein>
    <recommendedName>
        <fullName evidence="6">Ig-like domain-containing protein</fullName>
    </recommendedName>
</protein>
<evidence type="ECO:0000256" key="3">
    <source>
        <dbReference type="ARBA" id="ARBA00023180"/>
    </source>
</evidence>
<evidence type="ECO:0000256" key="5">
    <source>
        <dbReference type="ARBA" id="ARBA00038222"/>
    </source>
</evidence>
<dbReference type="InterPro" id="IPR036179">
    <property type="entry name" value="Ig-like_dom_sf"/>
</dbReference>
<keyword evidence="1" id="KW-0732">Signal</keyword>